<evidence type="ECO:0000313" key="2">
    <source>
        <dbReference type="EMBL" id="QJA75585.1"/>
    </source>
</evidence>
<dbReference type="EMBL" id="MT144692">
    <property type="protein sequence ID" value="QJH97576.1"/>
    <property type="molecule type" value="Genomic_DNA"/>
</dbReference>
<gene>
    <name evidence="2" type="ORF">MM415A01749_0012</name>
    <name evidence="3" type="ORF">MM415B04111_0003</name>
    <name evidence="1" type="ORF">TM448A00912_0021</name>
    <name evidence="4" type="ORF">TM448B01037_0015</name>
</gene>
<sequence length="97" mass="11224">MMEENECFERCGKTFVDVRLAEDWQYPARVKRIRLVDVAKYFARESGSISGGRSLVGIFGDWRQIDAIAQDVLEHFKVANVEGMRREARKLGLEPKF</sequence>
<dbReference type="EMBL" id="MT142172">
    <property type="protein sequence ID" value="QJA75585.1"/>
    <property type="molecule type" value="Genomic_DNA"/>
</dbReference>
<evidence type="ECO:0000313" key="4">
    <source>
        <dbReference type="EMBL" id="QJH97576.1"/>
    </source>
</evidence>
<dbReference type="EMBL" id="MT143179">
    <property type="protein sequence ID" value="QJA93804.1"/>
    <property type="molecule type" value="Genomic_DNA"/>
</dbReference>
<reference evidence="1" key="1">
    <citation type="submission" date="2020-03" db="EMBL/GenBank/DDBJ databases">
        <title>The deep terrestrial virosphere.</title>
        <authorList>
            <person name="Holmfeldt K."/>
            <person name="Nilsson E."/>
            <person name="Simone D."/>
            <person name="Lopez-Fernandez M."/>
            <person name="Wu X."/>
            <person name="de Brujin I."/>
            <person name="Lundin D."/>
            <person name="Andersson A."/>
            <person name="Bertilsson S."/>
            <person name="Dopson M."/>
        </authorList>
    </citation>
    <scope>NUCLEOTIDE SEQUENCE</scope>
    <source>
        <strain evidence="2">MM415A01749</strain>
        <strain evidence="3">MM415B04111</strain>
        <strain evidence="1">TM448A00912</strain>
        <strain evidence="4">TM448B01037</strain>
    </source>
</reference>
<evidence type="ECO:0000313" key="1">
    <source>
        <dbReference type="EMBL" id="QJA48323.1"/>
    </source>
</evidence>
<accession>A0A6H1ZK72</accession>
<dbReference type="EMBL" id="MT144079">
    <property type="protein sequence ID" value="QJA48323.1"/>
    <property type="molecule type" value="Genomic_DNA"/>
</dbReference>
<dbReference type="AlphaFoldDB" id="A0A6H1ZK72"/>
<proteinExistence type="predicted"/>
<evidence type="ECO:0000313" key="3">
    <source>
        <dbReference type="EMBL" id="QJA93804.1"/>
    </source>
</evidence>
<protein>
    <submittedName>
        <fullName evidence="1">Uncharacterized protein</fullName>
    </submittedName>
</protein>
<organism evidence="1">
    <name type="scientific">viral metagenome</name>
    <dbReference type="NCBI Taxonomy" id="1070528"/>
    <lineage>
        <taxon>unclassified sequences</taxon>
        <taxon>metagenomes</taxon>
        <taxon>organismal metagenomes</taxon>
    </lineage>
</organism>
<name>A0A6H1ZK72_9ZZZZ</name>